<keyword evidence="2" id="KW-1185">Reference proteome</keyword>
<protein>
    <submittedName>
        <fullName evidence="1">Uncharacterized protein</fullName>
    </submittedName>
</protein>
<gene>
    <name evidence="1" type="ORF">PAECIP111802_01786</name>
</gene>
<reference evidence="1 2" key="1">
    <citation type="submission" date="2021-06" db="EMBL/GenBank/DDBJ databases">
        <authorList>
            <person name="Criscuolo A."/>
        </authorList>
    </citation>
    <scope>NUCLEOTIDE SEQUENCE [LARGE SCALE GENOMIC DNA]</scope>
    <source>
        <strain evidence="2">CIP 111802</strain>
    </source>
</reference>
<evidence type="ECO:0000313" key="1">
    <source>
        <dbReference type="EMBL" id="CAG7631848.1"/>
    </source>
</evidence>
<evidence type="ECO:0000313" key="2">
    <source>
        <dbReference type="Proteomes" id="UP000730618"/>
    </source>
</evidence>
<dbReference type="Proteomes" id="UP000730618">
    <property type="component" value="Unassembled WGS sequence"/>
</dbReference>
<organism evidence="1 2">
    <name type="scientific">Paenibacillus allorhizosphaerae</name>
    <dbReference type="NCBI Taxonomy" id="2849866"/>
    <lineage>
        <taxon>Bacteria</taxon>
        <taxon>Bacillati</taxon>
        <taxon>Bacillota</taxon>
        <taxon>Bacilli</taxon>
        <taxon>Bacillales</taxon>
        <taxon>Paenibacillaceae</taxon>
        <taxon>Paenibacillus</taxon>
    </lineage>
</organism>
<comment type="caution">
    <text evidence="1">The sequence shown here is derived from an EMBL/GenBank/DDBJ whole genome shotgun (WGS) entry which is preliminary data.</text>
</comment>
<name>A0ABM8VEL1_9BACL</name>
<proteinExistence type="predicted"/>
<sequence>MLRKYIPVSEARIKEGPLRRQQLIARYAQHVFKTWRTGFRQVFFQVKHRLFARKQSVSDR</sequence>
<accession>A0ABM8VEL1</accession>
<dbReference type="EMBL" id="CAJVCE010000004">
    <property type="protein sequence ID" value="CAG7631848.1"/>
    <property type="molecule type" value="Genomic_DNA"/>
</dbReference>